<name>A0A934R229_9PSEU</name>
<dbReference type="PANTHER" id="PTHR33362">
    <property type="entry name" value="SIALIC ACID TRAP TRANSPORTER PERMEASE PROTEIN SIAT-RELATED"/>
    <property type="match status" value="1"/>
</dbReference>
<protein>
    <submittedName>
        <fullName evidence="9">TRAP transporter large permease</fullName>
    </submittedName>
</protein>
<evidence type="ECO:0000256" key="1">
    <source>
        <dbReference type="ARBA" id="ARBA00004429"/>
    </source>
</evidence>
<gene>
    <name evidence="9" type="ORF">JHE00_34405</name>
</gene>
<proteinExistence type="predicted"/>
<dbReference type="GO" id="GO:0005886">
    <property type="term" value="C:plasma membrane"/>
    <property type="evidence" value="ECO:0007669"/>
    <property type="project" value="UniProtKB-SubCell"/>
</dbReference>
<dbReference type="RefSeq" id="WP_200326361.1">
    <property type="nucleotide sequence ID" value="NZ_JAENJH010000021.1"/>
</dbReference>
<dbReference type="NCBIfam" id="TIGR00786">
    <property type="entry name" value="dctM"/>
    <property type="match status" value="1"/>
</dbReference>
<keyword evidence="6 7" id="KW-0472">Membrane</keyword>
<sequence length="433" mass="44605">MFDNAEMWVPFLVLLGLVFTSIPVAYALAIAGVVGLAMAVGVDGALDVIKSVPVSDTASYSLVSIPMFILMAEFLSGGRIVSGLFKMARDWFSPVRGGLAMGVVGANAVFGAMSGSSVAAAGLMGKISVPEMRRYGYSDRIALGTVASAGTLAVMIPPSVAMIIYALATDTSISLLFAGGLLPGIATAIVYIGVIFLWARVAPSAVPKVPTVTWRERFSSLRGALPGIPLLVLVLGGIYSGLMTPNEAGAIGAAGALIISMTFGGLRLPGIRAAIIGTVSATGMIVLIMVCAGIFSRYLTLSKTSLTVVEFITSIEGSRFLILLAVIAVYLVLGMFMSMTAVLIMTLPLTFPIISSLGYDPVWFGLVVVKTVEIGLATPPLGMNVFVTHAAAGGKLSHAFSGAAAFVAGDFLVLAAMLAAPDVVVTVAEWLVG</sequence>
<evidence type="ECO:0000256" key="3">
    <source>
        <dbReference type="ARBA" id="ARBA00022519"/>
    </source>
</evidence>
<evidence type="ECO:0000256" key="7">
    <source>
        <dbReference type="SAM" id="Phobius"/>
    </source>
</evidence>
<dbReference type="Proteomes" id="UP000635245">
    <property type="component" value="Unassembled WGS sequence"/>
</dbReference>
<feature type="transmembrane region" description="Helical" evidence="7">
    <location>
        <begin position="141"/>
        <end position="168"/>
    </location>
</feature>
<evidence type="ECO:0000256" key="6">
    <source>
        <dbReference type="ARBA" id="ARBA00023136"/>
    </source>
</evidence>
<dbReference type="AlphaFoldDB" id="A0A934R229"/>
<organism evidence="9 10">
    <name type="scientific">Prauserella cavernicola</name>
    <dbReference type="NCBI Taxonomy" id="2800127"/>
    <lineage>
        <taxon>Bacteria</taxon>
        <taxon>Bacillati</taxon>
        <taxon>Actinomycetota</taxon>
        <taxon>Actinomycetes</taxon>
        <taxon>Pseudonocardiales</taxon>
        <taxon>Pseudonocardiaceae</taxon>
        <taxon>Prauserella</taxon>
    </lineage>
</organism>
<dbReference type="PANTHER" id="PTHR33362:SF5">
    <property type="entry name" value="C4-DICARBOXYLATE TRAP TRANSPORTER LARGE PERMEASE PROTEIN DCTM"/>
    <property type="match status" value="1"/>
</dbReference>
<feature type="transmembrane region" description="Helical" evidence="7">
    <location>
        <begin position="58"/>
        <end position="78"/>
    </location>
</feature>
<evidence type="ECO:0000256" key="4">
    <source>
        <dbReference type="ARBA" id="ARBA00022692"/>
    </source>
</evidence>
<feature type="transmembrane region" description="Helical" evidence="7">
    <location>
        <begin position="219"/>
        <end position="242"/>
    </location>
</feature>
<keyword evidence="2" id="KW-1003">Cell membrane</keyword>
<feature type="transmembrane region" description="Helical" evidence="7">
    <location>
        <begin position="99"/>
        <end position="121"/>
    </location>
</feature>
<keyword evidence="3" id="KW-0997">Cell inner membrane</keyword>
<accession>A0A934R229</accession>
<evidence type="ECO:0000259" key="8">
    <source>
        <dbReference type="Pfam" id="PF06808"/>
    </source>
</evidence>
<dbReference type="InterPro" id="IPR004681">
    <property type="entry name" value="TRAP_DctM"/>
</dbReference>
<comment type="caution">
    <text evidence="9">The sequence shown here is derived from an EMBL/GenBank/DDBJ whole genome shotgun (WGS) entry which is preliminary data.</text>
</comment>
<feature type="transmembrane region" description="Helical" evidence="7">
    <location>
        <begin position="320"/>
        <end position="351"/>
    </location>
</feature>
<evidence type="ECO:0000256" key="5">
    <source>
        <dbReference type="ARBA" id="ARBA00022989"/>
    </source>
</evidence>
<keyword evidence="4 7" id="KW-0812">Transmembrane</keyword>
<evidence type="ECO:0000313" key="9">
    <source>
        <dbReference type="EMBL" id="MBK1789449.1"/>
    </source>
</evidence>
<dbReference type="Pfam" id="PF06808">
    <property type="entry name" value="DctM"/>
    <property type="match status" value="1"/>
</dbReference>
<keyword evidence="10" id="KW-1185">Reference proteome</keyword>
<evidence type="ECO:0000256" key="2">
    <source>
        <dbReference type="ARBA" id="ARBA00022475"/>
    </source>
</evidence>
<feature type="domain" description="TRAP C4-dicarboxylate transport system permease DctM subunit" evidence="8">
    <location>
        <begin position="11"/>
        <end position="421"/>
    </location>
</feature>
<comment type="subcellular location">
    <subcellularLocation>
        <location evidence="1">Cell inner membrane</location>
        <topology evidence="1">Multi-pass membrane protein</topology>
    </subcellularLocation>
</comment>
<dbReference type="EMBL" id="JAENJH010000021">
    <property type="protein sequence ID" value="MBK1789449.1"/>
    <property type="molecule type" value="Genomic_DNA"/>
</dbReference>
<feature type="transmembrane region" description="Helical" evidence="7">
    <location>
        <begin position="399"/>
        <end position="420"/>
    </location>
</feature>
<reference evidence="9" key="1">
    <citation type="submission" date="2020-12" db="EMBL/GenBank/DDBJ databases">
        <title>Prauserella sp. ASG 168, a novel actinomycete isolated from cave rock.</title>
        <authorList>
            <person name="Suriyachadkun C."/>
        </authorList>
    </citation>
    <scope>NUCLEOTIDE SEQUENCE</scope>
    <source>
        <strain evidence="9">ASG 168</strain>
    </source>
</reference>
<feature type="transmembrane region" description="Helical" evidence="7">
    <location>
        <begin position="274"/>
        <end position="299"/>
    </location>
</feature>
<evidence type="ECO:0000313" key="10">
    <source>
        <dbReference type="Proteomes" id="UP000635245"/>
    </source>
</evidence>
<dbReference type="GO" id="GO:0022857">
    <property type="term" value="F:transmembrane transporter activity"/>
    <property type="evidence" value="ECO:0007669"/>
    <property type="project" value="TreeGrafter"/>
</dbReference>
<keyword evidence="5 7" id="KW-1133">Transmembrane helix</keyword>
<dbReference type="InterPro" id="IPR010656">
    <property type="entry name" value="DctM"/>
</dbReference>
<dbReference type="PIRSF" id="PIRSF006066">
    <property type="entry name" value="HI0050"/>
    <property type="match status" value="1"/>
</dbReference>
<feature type="transmembrane region" description="Helical" evidence="7">
    <location>
        <begin position="363"/>
        <end position="387"/>
    </location>
</feature>
<feature type="transmembrane region" description="Helical" evidence="7">
    <location>
        <begin position="175"/>
        <end position="199"/>
    </location>
</feature>
<feature type="transmembrane region" description="Helical" evidence="7">
    <location>
        <begin position="12"/>
        <end position="38"/>
    </location>
</feature>